<reference evidence="2" key="1">
    <citation type="submission" date="2020-08" db="EMBL/GenBank/DDBJ databases">
        <title>Lacibacter sp. S13-6-6 genome sequencing.</title>
        <authorList>
            <person name="Jin L."/>
        </authorList>
    </citation>
    <scope>NUCLEOTIDE SEQUENCE [LARGE SCALE GENOMIC DNA]</scope>
    <source>
        <strain evidence="2">S13-6-6</strain>
    </source>
</reference>
<keyword evidence="2" id="KW-1185">Reference proteome</keyword>
<dbReference type="RefSeq" id="WP_182801749.1">
    <property type="nucleotide sequence ID" value="NZ_CP060007.1"/>
</dbReference>
<gene>
    <name evidence="1" type="ORF">H4075_15545</name>
</gene>
<proteinExistence type="predicted"/>
<dbReference type="AlphaFoldDB" id="A0A7G5XDD1"/>
<dbReference type="KEGG" id="lacs:H4075_15545"/>
<protein>
    <recommendedName>
        <fullName evidence="3">DUF3575 domain-containing protein</fullName>
    </recommendedName>
</protein>
<name>A0A7G5XDD1_9BACT</name>
<dbReference type="Proteomes" id="UP000515344">
    <property type="component" value="Chromosome"/>
</dbReference>
<dbReference type="EMBL" id="CP060007">
    <property type="protein sequence ID" value="QNA43484.1"/>
    <property type="molecule type" value="Genomic_DNA"/>
</dbReference>
<sequence length="173" mass="20379">MKLLKHTFFLSLFTICSSLLTGQRKIGVDVAAIRNHTTKQNGINLSAFYFLNNKLSTGLEINRFFPTLKSKHNGSYRISAWDYDWNIHFNNSIGKFWTIYPLTGISYTFEKEQNEQNTELVRTGRFYFNVGAGILLNTKRVRPHLEYFLATNRKTEHYLLVGIGYEFEWRDYR</sequence>
<dbReference type="SUPFAM" id="SSF56925">
    <property type="entry name" value="OMPA-like"/>
    <property type="match status" value="1"/>
</dbReference>
<evidence type="ECO:0000313" key="1">
    <source>
        <dbReference type="EMBL" id="QNA43484.1"/>
    </source>
</evidence>
<evidence type="ECO:0008006" key="3">
    <source>
        <dbReference type="Google" id="ProtNLM"/>
    </source>
</evidence>
<dbReference type="InterPro" id="IPR011250">
    <property type="entry name" value="OMP/PagP_B-barrel"/>
</dbReference>
<accession>A0A7G5XDD1</accession>
<evidence type="ECO:0000313" key="2">
    <source>
        <dbReference type="Proteomes" id="UP000515344"/>
    </source>
</evidence>
<organism evidence="1 2">
    <name type="scientific">Lacibacter sediminis</name>
    <dbReference type="NCBI Taxonomy" id="2760713"/>
    <lineage>
        <taxon>Bacteria</taxon>
        <taxon>Pseudomonadati</taxon>
        <taxon>Bacteroidota</taxon>
        <taxon>Chitinophagia</taxon>
        <taxon>Chitinophagales</taxon>
        <taxon>Chitinophagaceae</taxon>
        <taxon>Lacibacter</taxon>
    </lineage>
</organism>